<dbReference type="RefSeq" id="WP_013172884.1">
    <property type="nucleotide sequence ID" value="NC_014219.1"/>
</dbReference>
<proteinExistence type="predicted"/>
<dbReference type="Proteomes" id="UP000000271">
    <property type="component" value="Chromosome"/>
</dbReference>
<organism evidence="2 3">
    <name type="scientific">Bacillus selenitireducens (strain ATCC 700615 / DSM 15326 / MLS10)</name>
    <dbReference type="NCBI Taxonomy" id="439292"/>
    <lineage>
        <taxon>Bacteria</taxon>
        <taxon>Bacillati</taxon>
        <taxon>Bacillota</taxon>
        <taxon>Bacilli</taxon>
        <taxon>Bacillales</taxon>
        <taxon>Bacillaceae</taxon>
        <taxon>Salisediminibacterium</taxon>
    </lineage>
</organism>
<dbReference type="OrthoDB" id="9799921at2"/>
<dbReference type="KEGG" id="bse:Bsel_1958"/>
<dbReference type="InterPro" id="IPR005122">
    <property type="entry name" value="Uracil-DNA_glycosylase-like"/>
</dbReference>
<dbReference type="STRING" id="439292.Bsel_1958"/>
<evidence type="ECO:0000313" key="3">
    <source>
        <dbReference type="Proteomes" id="UP000000271"/>
    </source>
</evidence>
<dbReference type="NCBIfam" id="TIGR04274">
    <property type="entry name" value="hypoxanDNAglyco"/>
    <property type="match status" value="1"/>
</dbReference>
<keyword evidence="3" id="KW-1185">Reference proteome</keyword>
<name>D6XUH6_BACIE</name>
<sequence>MKLYSMNPVVDREPRVLILGSMPGAKSLDAQMYYANPRNHFWPILGSYFDQEIRNFTDSEKLHFAKAHHLALWDVLAECEREGSLDSAIRHETYNPIHRLINDYPSIIKIGCNGTKAYNSLINYQKTNGALSVAIEKLPSTSPVPGKNVLSYKEKENVWHAFLQEAFSAK</sequence>
<dbReference type="AlphaFoldDB" id="D6XUH6"/>
<gene>
    <name evidence="2" type="ordered locus">Bsel_1958</name>
</gene>
<dbReference type="Pfam" id="PF03167">
    <property type="entry name" value="UDG"/>
    <property type="match status" value="1"/>
</dbReference>
<feature type="domain" description="Uracil-DNA glycosylase-like" evidence="1">
    <location>
        <begin position="7"/>
        <end position="163"/>
    </location>
</feature>
<evidence type="ECO:0000313" key="2">
    <source>
        <dbReference type="EMBL" id="ADH99462.1"/>
    </source>
</evidence>
<reference evidence="2" key="1">
    <citation type="submission" date="2009-10" db="EMBL/GenBank/DDBJ databases">
        <title>Complete sequence of Bacillus selenitireducens MLS10.</title>
        <authorList>
            <consortium name="US DOE Joint Genome Institute"/>
            <person name="Lucas S."/>
            <person name="Copeland A."/>
            <person name="Lapidus A."/>
            <person name="Glavina del Rio T."/>
            <person name="Dalin E."/>
            <person name="Tice H."/>
            <person name="Bruce D."/>
            <person name="Goodwin L."/>
            <person name="Pitluck S."/>
            <person name="Sims D."/>
            <person name="Brettin T."/>
            <person name="Detter J.C."/>
            <person name="Han C."/>
            <person name="Larimer F."/>
            <person name="Land M."/>
            <person name="Hauser L."/>
            <person name="Kyrpides N."/>
            <person name="Ovchinnikova G."/>
            <person name="Stolz J."/>
        </authorList>
    </citation>
    <scope>NUCLEOTIDE SEQUENCE [LARGE SCALE GENOMIC DNA]</scope>
    <source>
        <strain evidence="2">MLS10</strain>
    </source>
</reference>
<dbReference type="InterPro" id="IPR036895">
    <property type="entry name" value="Uracil-DNA_glycosylase-like_sf"/>
</dbReference>
<dbReference type="HOGENOM" id="CLU_094865_1_0_9"/>
<dbReference type="eggNOG" id="COG3663">
    <property type="taxonomic scope" value="Bacteria"/>
</dbReference>
<protein>
    <recommendedName>
        <fullName evidence="1">Uracil-DNA glycosylase-like domain-containing protein</fullName>
    </recommendedName>
</protein>
<dbReference type="SUPFAM" id="SSF52141">
    <property type="entry name" value="Uracil-DNA glycosylase-like"/>
    <property type="match status" value="1"/>
</dbReference>
<evidence type="ECO:0000259" key="1">
    <source>
        <dbReference type="SMART" id="SM00986"/>
    </source>
</evidence>
<dbReference type="EMBL" id="CP001791">
    <property type="protein sequence ID" value="ADH99462.1"/>
    <property type="molecule type" value="Genomic_DNA"/>
</dbReference>
<accession>D6XUH6</accession>
<dbReference type="InterPro" id="IPR026353">
    <property type="entry name" value="Hypoxan-DNA_Glyclase"/>
</dbReference>
<dbReference type="Gene3D" id="3.40.470.10">
    <property type="entry name" value="Uracil-DNA glycosylase-like domain"/>
    <property type="match status" value="1"/>
</dbReference>
<dbReference type="SMART" id="SM00987">
    <property type="entry name" value="UreE_C"/>
    <property type="match status" value="1"/>
</dbReference>
<dbReference type="CDD" id="cd10032">
    <property type="entry name" value="UDG-F6_HDG"/>
    <property type="match status" value="1"/>
</dbReference>
<dbReference type="SMART" id="SM00986">
    <property type="entry name" value="UDG"/>
    <property type="match status" value="1"/>
</dbReference>